<proteinExistence type="predicted"/>
<dbReference type="InterPro" id="IPR036465">
    <property type="entry name" value="vWFA_dom_sf"/>
</dbReference>
<dbReference type="Proteomes" id="UP000749559">
    <property type="component" value="Unassembled WGS sequence"/>
</dbReference>
<evidence type="ECO:0000313" key="2">
    <source>
        <dbReference type="Proteomes" id="UP000749559"/>
    </source>
</evidence>
<dbReference type="Gene3D" id="3.90.70.10">
    <property type="entry name" value="Cysteine proteinases"/>
    <property type="match status" value="1"/>
</dbReference>
<dbReference type="CDD" id="cd00198">
    <property type="entry name" value="vWFA"/>
    <property type="match status" value="1"/>
</dbReference>
<dbReference type="OrthoDB" id="5986014at2759"/>
<dbReference type="AlphaFoldDB" id="A0A8J1UPI4"/>
<dbReference type="InterPro" id="IPR038765">
    <property type="entry name" value="Papain-like_cys_pep_sf"/>
</dbReference>
<dbReference type="Gene3D" id="3.40.50.410">
    <property type="entry name" value="von Willebrand factor, type A domain"/>
    <property type="match status" value="1"/>
</dbReference>
<sequence>MATLTGILVDVSGSMEQSIGGRVNEEGGSWARSIFKVIDGLIKHDVSSSNHVFGLGFGASYEPQAFDLLNTIKRAQSASSVNHQLRSQSKERILDDILSILENNGAPRVRKWAKMNVLMSVVKDNEASFILGKLTDGSDFRERFVDTCLPDECKEFKHSFKSYGKESFFFLGGFVPGTQEFATRDAVQEAVDKGIRLAHSCTLVEISSAAVMNVHDASEILHGCIGEEEELTKQRVDELMDTVKPFIYGGTPLIKTMKKSISLFNKPEFQQHHKLLFILSDGQPGDGNNPPLRELSKSGVTIICCYITSQAIEDPRRLYSTASECWDKPAHFMFKMSSTITTQMIPRTIFVKQGWNIDIENNETRLFFQVNHPDIIADVCDLARNVVCCQDSLSDILASVSLDLYINQANQGFGAKRQKGGTCYANASAAVLHLAMKRIIGREGGYPNFFDLRKQMIEKYGEDGANTLRVLKEMCPGYRLHCEKMDLIGALKAVTAKRQVIVRFRLTDPEWDLFSEFYKEHPDGILTKSDLDITQRPYGAEVGGHAVVLTSYNSECLRLMNSWGSDWADGGFFRVRNADILGLDFIDVYWTLNDLKQSEIDAYERQGPSIASQLVSSLQGLQTAMYKCPVCSVESKVVDYKGKLLRVNCPRCNGWFNTNEAGDDLALNMYLTSLTK</sequence>
<evidence type="ECO:0000313" key="1">
    <source>
        <dbReference type="EMBL" id="CAH1793841.1"/>
    </source>
</evidence>
<accession>A0A8J1UPI4</accession>
<organism evidence="1 2">
    <name type="scientific">Owenia fusiformis</name>
    <name type="common">Polychaete worm</name>
    <dbReference type="NCBI Taxonomy" id="6347"/>
    <lineage>
        <taxon>Eukaryota</taxon>
        <taxon>Metazoa</taxon>
        <taxon>Spiralia</taxon>
        <taxon>Lophotrochozoa</taxon>
        <taxon>Annelida</taxon>
        <taxon>Polychaeta</taxon>
        <taxon>Sedentaria</taxon>
        <taxon>Canalipalpata</taxon>
        <taxon>Sabellida</taxon>
        <taxon>Oweniida</taxon>
        <taxon>Oweniidae</taxon>
        <taxon>Owenia</taxon>
    </lineage>
</organism>
<name>A0A8J1UPI4_OWEFU</name>
<comment type="caution">
    <text evidence="1">The sequence shown here is derived from an EMBL/GenBank/DDBJ whole genome shotgun (WGS) entry which is preliminary data.</text>
</comment>
<dbReference type="SUPFAM" id="SSF53300">
    <property type="entry name" value="vWA-like"/>
    <property type="match status" value="1"/>
</dbReference>
<reference evidence="1" key="1">
    <citation type="submission" date="2022-03" db="EMBL/GenBank/DDBJ databases">
        <authorList>
            <person name="Martin C."/>
        </authorList>
    </citation>
    <scope>NUCLEOTIDE SEQUENCE</scope>
</reference>
<protein>
    <submittedName>
        <fullName evidence="1">Uncharacterized protein</fullName>
    </submittedName>
</protein>
<keyword evidence="2" id="KW-1185">Reference proteome</keyword>
<gene>
    <name evidence="1" type="ORF">OFUS_LOCUS18641</name>
</gene>
<dbReference type="EMBL" id="CAIIXF020000009">
    <property type="protein sequence ID" value="CAH1793841.1"/>
    <property type="molecule type" value="Genomic_DNA"/>
</dbReference>
<dbReference type="SUPFAM" id="SSF54001">
    <property type="entry name" value="Cysteine proteinases"/>
    <property type="match status" value="1"/>
</dbReference>